<name>A0AAN8QEH7_9TELE</name>
<accession>A0AAN8QEH7</accession>
<dbReference type="AlphaFoldDB" id="A0AAN8QEH7"/>
<organism evidence="1 2">
    <name type="scientific">Coregonus suidteri</name>
    <dbReference type="NCBI Taxonomy" id="861788"/>
    <lineage>
        <taxon>Eukaryota</taxon>
        <taxon>Metazoa</taxon>
        <taxon>Chordata</taxon>
        <taxon>Craniata</taxon>
        <taxon>Vertebrata</taxon>
        <taxon>Euteleostomi</taxon>
        <taxon>Actinopterygii</taxon>
        <taxon>Neopterygii</taxon>
        <taxon>Teleostei</taxon>
        <taxon>Protacanthopterygii</taxon>
        <taxon>Salmoniformes</taxon>
        <taxon>Salmonidae</taxon>
        <taxon>Coregoninae</taxon>
        <taxon>Coregonus</taxon>
    </lineage>
</organism>
<dbReference type="EMBL" id="JAGTTL010000025">
    <property type="protein sequence ID" value="KAK6302494.1"/>
    <property type="molecule type" value="Genomic_DNA"/>
</dbReference>
<evidence type="ECO:0000313" key="1">
    <source>
        <dbReference type="EMBL" id="KAK6302494.1"/>
    </source>
</evidence>
<keyword evidence="2" id="KW-1185">Reference proteome</keyword>
<protein>
    <submittedName>
        <fullName evidence="1">Uncharacterized protein</fullName>
    </submittedName>
</protein>
<gene>
    <name evidence="1" type="ORF">J4Q44_G00268490</name>
</gene>
<proteinExistence type="predicted"/>
<dbReference type="Proteomes" id="UP001356427">
    <property type="component" value="Unassembled WGS sequence"/>
</dbReference>
<sequence length="93" mass="10375">MIRCLWDPGCWPSSSLLCVDQLSSRSFRAFGWACRMTCPPRPFHSVSAQPSTTSLSSMTSHYPSLNILSLLKLHTARPRTMSHCLALLVTFCS</sequence>
<reference evidence="1 2" key="1">
    <citation type="submission" date="2021-04" db="EMBL/GenBank/DDBJ databases">
        <authorList>
            <person name="De Guttry C."/>
            <person name="Zahm M."/>
            <person name="Klopp C."/>
            <person name="Cabau C."/>
            <person name="Louis A."/>
            <person name="Berthelot C."/>
            <person name="Parey E."/>
            <person name="Roest Crollius H."/>
            <person name="Montfort J."/>
            <person name="Robinson-Rechavi M."/>
            <person name="Bucao C."/>
            <person name="Bouchez O."/>
            <person name="Gislard M."/>
            <person name="Lluch J."/>
            <person name="Milhes M."/>
            <person name="Lampietro C."/>
            <person name="Lopez Roques C."/>
            <person name="Donnadieu C."/>
            <person name="Braasch I."/>
            <person name="Desvignes T."/>
            <person name="Postlethwait J."/>
            <person name="Bobe J."/>
            <person name="Wedekind C."/>
            <person name="Guiguen Y."/>
        </authorList>
    </citation>
    <scope>NUCLEOTIDE SEQUENCE [LARGE SCALE GENOMIC DNA]</scope>
    <source>
        <strain evidence="1">Cs_M1</strain>
        <tissue evidence="1">Blood</tissue>
    </source>
</reference>
<comment type="caution">
    <text evidence="1">The sequence shown here is derived from an EMBL/GenBank/DDBJ whole genome shotgun (WGS) entry which is preliminary data.</text>
</comment>
<evidence type="ECO:0000313" key="2">
    <source>
        <dbReference type="Proteomes" id="UP001356427"/>
    </source>
</evidence>